<evidence type="ECO:0000256" key="11">
    <source>
        <dbReference type="SAM" id="Coils"/>
    </source>
</evidence>
<evidence type="ECO:0000256" key="10">
    <source>
        <dbReference type="PROSITE-ProRule" id="PRU00283"/>
    </source>
</evidence>
<feature type="domain" description="FYVE-type" evidence="14">
    <location>
        <begin position="34"/>
        <end position="85"/>
    </location>
</feature>
<feature type="binding site" evidence="10">
    <location>
        <begin position="1111"/>
        <end position="1118"/>
    </location>
    <ligand>
        <name>ATP</name>
        <dbReference type="ChEBI" id="CHEBI:30616"/>
    </ligand>
</feature>
<dbReference type="InterPro" id="IPR001752">
    <property type="entry name" value="Kinesin_motor_dom"/>
</dbReference>
<dbReference type="EMBL" id="JH159154">
    <property type="protein sequence ID" value="EGZ17350.1"/>
    <property type="molecule type" value="Genomic_DNA"/>
</dbReference>
<evidence type="ECO:0000256" key="2">
    <source>
        <dbReference type="ARBA" id="ARBA00022701"/>
    </source>
</evidence>
<dbReference type="PRINTS" id="PR00380">
    <property type="entry name" value="KINESINHEAVY"/>
</dbReference>
<dbReference type="InParanoid" id="G4ZCN3"/>
<dbReference type="FunFam" id="3.40.850.10:FF:000113">
    <property type="entry name" value="Kinesin-like protein"/>
    <property type="match status" value="1"/>
</dbReference>
<evidence type="ECO:0000256" key="9">
    <source>
        <dbReference type="PROSITE-ProRule" id="PRU00091"/>
    </source>
</evidence>
<feature type="compositionally biased region" description="Polar residues" evidence="12">
    <location>
        <begin position="244"/>
        <end position="258"/>
    </location>
</feature>
<dbReference type="InterPro" id="IPR017455">
    <property type="entry name" value="Znf_FYVE-rel"/>
</dbReference>
<proteinExistence type="inferred from homology"/>
<feature type="compositionally biased region" description="Low complexity" evidence="12">
    <location>
        <begin position="959"/>
        <end position="968"/>
    </location>
</feature>
<evidence type="ECO:0000256" key="12">
    <source>
        <dbReference type="SAM" id="MobiDB-lite"/>
    </source>
</evidence>
<dbReference type="PROSITE" id="PS50067">
    <property type="entry name" value="KINESIN_MOTOR_2"/>
    <property type="match status" value="1"/>
</dbReference>
<dbReference type="GO" id="GO:0005524">
    <property type="term" value="F:ATP binding"/>
    <property type="evidence" value="ECO:0007669"/>
    <property type="project" value="UniProtKB-UniRule"/>
</dbReference>
<evidence type="ECO:0000256" key="5">
    <source>
        <dbReference type="ARBA" id="ARBA00022771"/>
    </source>
</evidence>
<dbReference type="GO" id="GO:0008017">
    <property type="term" value="F:microtubule binding"/>
    <property type="evidence" value="ECO:0007669"/>
    <property type="project" value="InterPro"/>
</dbReference>
<dbReference type="OMA" id="GLMRCCE"/>
<keyword evidence="2" id="KW-0493">Microtubule</keyword>
<dbReference type="KEGG" id="psoj:PHYSODRAFT_346145"/>
<feature type="compositionally biased region" description="Low complexity" evidence="12">
    <location>
        <begin position="379"/>
        <end position="408"/>
    </location>
</feature>
<evidence type="ECO:0000256" key="6">
    <source>
        <dbReference type="ARBA" id="ARBA00022833"/>
    </source>
</evidence>
<feature type="compositionally biased region" description="Acidic residues" evidence="12">
    <location>
        <begin position="231"/>
        <end position="243"/>
    </location>
</feature>
<feature type="compositionally biased region" description="Low complexity" evidence="12">
    <location>
        <begin position="471"/>
        <end position="481"/>
    </location>
</feature>
<dbReference type="Gene3D" id="3.30.40.10">
    <property type="entry name" value="Zinc/RING finger domain, C3HC4 (zinc finger)"/>
    <property type="match status" value="1"/>
</dbReference>
<feature type="compositionally biased region" description="Basic and acidic residues" evidence="12">
    <location>
        <begin position="937"/>
        <end position="947"/>
    </location>
</feature>
<dbReference type="InterPro" id="IPR036961">
    <property type="entry name" value="Kinesin_motor_dom_sf"/>
</dbReference>
<dbReference type="SMART" id="SM00129">
    <property type="entry name" value="KISc"/>
    <property type="match status" value="1"/>
</dbReference>
<feature type="region of interest" description="Disordered" evidence="12">
    <location>
        <begin position="625"/>
        <end position="679"/>
    </location>
</feature>
<dbReference type="PANTHER" id="PTHR47972">
    <property type="entry name" value="KINESIN-LIKE PROTEIN KLP-3"/>
    <property type="match status" value="1"/>
</dbReference>
<organism evidence="15 16">
    <name type="scientific">Phytophthora sojae (strain P6497)</name>
    <name type="common">Soybean stem and root rot agent</name>
    <name type="synonym">Phytophthora megasperma f. sp. glycines</name>
    <dbReference type="NCBI Taxonomy" id="1094619"/>
    <lineage>
        <taxon>Eukaryota</taxon>
        <taxon>Sar</taxon>
        <taxon>Stramenopiles</taxon>
        <taxon>Oomycota</taxon>
        <taxon>Peronosporomycetes</taxon>
        <taxon>Peronosporales</taxon>
        <taxon>Peronosporaceae</taxon>
        <taxon>Phytophthora</taxon>
    </lineage>
</organism>
<dbReference type="Pfam" id="PF01363">
    <property type="entry name" value="FYVE"/>
    <property type="match status" value="1"/>
</dbReference>
<sequence>MTKSEVPALLKTRSKDPLESSWRKHMSDGQWVPDVSVDTCMLCRTEFGFWIRRHHCRRCGAVEITPNKLADEDCRVCDACIRVIDEKLALGVSRRFGKGVAAALASESDNQQEHAAAAAAPMEPDKGGNRTVMTMGRYRAEIKESEGNRYIRDTDLGCRRVAWTEAAATAERRTKPSAYFTSRERGSSCVAMEDDAREPIEALGPLDVSVTAALDTEALLAHDETSAAATGDEELTDDNESIDGTESVTSRLVISTSGRIPGSKLRTPSKISRIQTPGRRSATSAASPTTKQRAATLSSTGGRLGMAARTTPRALEKKVQRVGMSSDFGPRAAEDSTPKRQSALEARRAYSASIKARMHGASSFTAADGSSGGLKRTNSNSSMSSIASSVNSVSSLSKPRSRTSASAAAERRKTLHDLVESNKENRRSSLGSQSSCSSISSSATSASFVSAASSRMGSSRLGATPTRKSTRASSVTSSSSSARHKPTSAAPKVWPASAPSMSILPEDFTLNEESVMALREDHEMAEKGVQELLEYVSTNSTSSVATAANMKARLEEVKLLKAGLRRLSSHSEGLMRCCEAFERRTLEQNEYVDESAAEIERLTQLLNSEPSKHTDHSKGLLPELDLEDFHSDGPLSRSPHPTSDSETASTTSSQNIFPRMSSEEADRQRQEIQQAMQEDSPLSAFVRNILKKATDKIEDKWKTRFAEQLAEHEQALAQERERTSASVLSSSRLVTETLHGKDDELKAIQELNLNLNMQKRQLELDLDAARSELEFLKQQLDDDDDERSANAHSFWEKTTDLAKQNRNLTEELTQANKNVTRLSETIKMMKAKASSLKTENGDRVRESKSMVAEKNLLQDKLASMEAKFEDEKNRREQFQVNVEQLTVENTALYAQMVALQTTHEAKMEEMQARYEKRNISLVGEMKLLQDQNRLMRKAEPTNQREARGSSGSIGGSGYGSSKSAGSPSRADDEETTQRIQELTDDLLAARQEITEQADIIAELEMKIAEGEAMRRKLHNTIQELRGNIRVHVRLRPFLRSDGEEALAENPQSAIMVDTFASTITTNVGNPHTFAFDKIYGQSDSQEFVFKDVSDFIQSAMDGYNVCIFAYGQTGSGKTHTMQGSGKAQMRGIIPRSIDLIINCCQELTLMGWNFSLMVTFYEIYNETIRDLLTMDSSKDIKHNIRTDSRGRNYVEGLTEVYIDFDQAAEQVDEIVNLAACNRSVDRTDMNAHSSRSHSIFALKIQGFNEAQNTEVEGSLSLVDLAGSERLSRSNATGDRLKEAQAINKSLSALADVFQALAKKSPHVPYRNSKLTYALQPALSGDGKTLMMANLSPTYMSLDESLCSMRFAQKVSQCELGAPVRQIKSTRRQSLGPGDLSRNSIRSSPSRESRRSTFTPGQLRKLL</sequence>
<feature type="domain" description="Kinesin motor" evidence="13">
    <location>
        <begin position="1027"/>
        <end position="1357"/>
    </location>
</feature>
<keyword evidence="7 10" id="KW-0067">ATP-binding</keyword>
<dbReference type="InterPro" id="IPR013083">
    <property type="entry name" value="Znf_RING/FYVE/PHD"/>
</dbReference>
<dbReference type="InterPro" id="IPR027640">
    <property type="entry name" value="Kinesin-like_fam"/>
</dbReference>
<dbReference type="GO" id="GO:0007018">
    <property type="term" value="P:microtubule-based movement"/>
    <property type="evidence" value="ECO:0007669"/>
    <property type="project" value="InterPro"/>
</dbReference>
<dbReference type="SMR" id="G4ZCN3"/>
<evidence type="ECO:0000259" key="14">
    <source>
        <dbReference type="PROSITE" id="PS50178"/>
    </source>
</evidence>
<feature type="compositionally biased region" description="Basic and acidic residues" evidence="12">
    <location>
        <begin position="409"/>
        <end position="427"/>
    </location>
</feature>
<evidence type="ECO:0000313" key="15">
    <source>
        <dbReference type="EMBL" id="EGZ17350.1"/>
    </source>
</evidence>
<dbReference type="InterPro" id="IPR000306">
    <property type="entry name" value="Znf_FYVE"/>
</dbReference>
<dbReference type="RefSeq" id="XP_009526408.1">
    <property type="nucleotide sequence ID" value="XM_009528113.1"/>
</dbReference>
<keyword evidence="5 9" id="KW-0863">Zinc-finger</keyword>
<name>G4ZCN3_PHYSP</name>
<keyword evidence="6" id="KW-0862">Zinc</keyword>
<dbReference type="GO" id="GO:0005874">
    <property type="term" value="C:microtubule"/>
    <property type="evidence" value="ECO:0007669"/>
    <property type="project" value="UniProtKB-KW"/>
</dbReference>
<feature type="region of interest" description="Disordered" evidence="12">
    <location>
        <begin position="362"/>
        <end position="440"/>
    </location>
</feature>
<dbReference type="PANTHER" id="PTHR47972:SF45">
    <property type="entry name" value="PROTEIN CLARET SEGREGATIONAL"/>
    <property type="match status" value="1"/>
</dbReference>
<feature type="compositionally biased region" description="Polar residues" evidence="12">
    <location>
        <begin position="281"/>
        <end position="301"/>
    </location>
</feature>
<dbReference type="GO" id="GO:0003777">
    <property type="term" value="F:microtubule motor activity"/>
    <property type="evidence" value="ECO:0007669"/>
    <property type="project" value="InterPro"/>
</dbReference>
<feature type="region of interest" description="Disordered" evidence="12">
    <location>
        <begin position="1367"/>
        <end position="1406"/>
    </location>
</feature>
<dbReference type="Pfam" id="PF00225">
    <property type="entry name" value="Kinesin"/>
    <property type="match status" value="1"/>
</dbReference>
<feature type="region of interest" description="Disordered" evidence="12">
    <location>
        <begin position="937"/>
        <end position="977"/>
    </location>
</feature>
<dbReference type="SUPFAM" id="SSF52540">
    <property type="entry name" value="P-loop containing nucleoside triphosphate hydrolases"/>
    <property type="match status" value="1"/>
</dbReference>
<evidence type="ECO:0000256" key="7">
    <source>
        <dbReference type="ARBA" id="ARBA00022840"/>
    </source>
</evidence>
<evidence type="ECO:0008006" key="17">
    <source>
        <dbReference type="Google" id="ProtNLM"/>
    </source>
</evidence>
<feature type="region of interest" description="Disordered" evidence="12">
    <location>
        <begin position="223"/>
        <end position="347"/>
    </location>
</feature>
<dbReference type="Gene3D" id="3.40.850.10">
    <property type="entry name" value="Kinesin motor domain"/>
    <property type="match status" value="1"/>
</dbReference>
<keyword evidence="16" id="KW-1185">Reference proteome</keyword>
<feature type="compositionally biased region" description="Low complexity" evidence="12">
    <location>
        <begin position="428"/>
        <end position="440"/>
    </location>
</feature>
<accession>G4ZCN3</accession>
<feature type="coiled-coil region" evidence="11">
    <location>
        <begin position="702"/>
        <end position="888"/>
    </location>
</feature>
<keyword evidence="8 10" id="KW-0505">Motor protein</keyword>
<evidence type="ECO:0000256" key="4">
    <source>
        <dbReference type="ARBA" id="ARBA00022741"/>
    </source>
</evidence>
<feature type="region of interest" description="Disordered" evidence="12">
    <location>
        <begin position="453"/>
        <end position="495"/>
    </location>
</feature>
<feature type="compositionally biased region" description="Low complexity" evidence="12">
    <location>
        <begin position="642"/>
        <end position="653"/>
    </location>
</feature>
<dbReference type="InterPro" id="IPR019821">
    <property type="entry name" value="Kinesin_motor_CS"/>
</dbReference>
<dbReference type="GeneID" id="20648761"/>
<dbReference type="Proteomes" id="UP000002640">
    <property type="component" value="Unassembled WGS sequence"/>
</dbReference>
<dbReference type="STRING" id="1094619.G4ZCN3"/>
<dbReference type="InterPro" id="IPR027417">
    <property type="entry name" value="P-loop_NTPase"/>
</dbReference>
<feature type="compositionally biased region" description="Basic and acidic residues" evidence="12">
    <location>
        <begin position="661"/>
        <end position="670"/>
    </location>
</feature>
<keyword evidence="3" id="KW-0479">Metal-binding</keyword>
<keyword evidence="11" id="KW-0175">Coiled coil</keyword>
<keyword evidence="4 10" id="KW-0547">Nucleotide-binding</keyword>
<dbReference type="SUPFAM" id="SSF57903">
    <property type="entry name" value="FYVE/PHD zinc finger"/>
    <property type="match status" value="1"/>
</dbReference>
<dbReference type="PROSITE" id="PS50178">
    <property type="entry name" value="ZF_FYVE"/>
    <property type="match status" value="1"/>
</dbReference>
<reference evidence="15 16" key="1">
    <citation type="journal article" date="2006" name="Science">
        <title>Phytophthora genome sequences uncover evolutionary origins and mechanisms of pathogenesis.</title>
        <authorList>
            <person name="Tyler B.M."/>
            <person name="Tripathy S."/>
            <person name="Zhang X."/>
            <person name="Dehal P."/>
            <person name="Jiang R.H."/>
            <person name="Aerts A."/>
            <person name="Arredondo F.D."/>
            <person name="Baxter L."/>
            <person name="Bensasson D."/>
            <person name="Beynon J.L."/>
            <person name="Chapman J."/>
            <person name="Damasceno C.M."/>
            <person name="Dorrance A.E."/>
            <person name="Dou D."/>
            <person name="Dickerman A.W."/>
            <person name="Dubchak I.L."/>
            <person name="Garbelotto M."/>
            <person name="Gijzen M."/>
            <person name="Gordon S.G."/>
            <person name="Govers F."/>
            <person name="Grunwald N.J."/>
            <person name="Huang W."/>
            <person name="Ivors K.L."/>
            <person name="Jones R.W."/>
            <person name="Kamoun S."/>
            <person name="Krampis K."/>
            <person name="Lamour K.H."/>
            <person name="Lee M.K."/>
            <person name="McDonald W.H."/>
            <person name="Medina M."/>
            <person name="Meijer H.J."/>
            <person name="Nordberg E.K."/>
            <person name="Maclean D.J."/>
            <person name="Ospina-Giraldo M.D."/>
            <person name="Morris P.F."/>
            <person name="Phuntumart V."/>
            <person name="Putnam N.H."/>
            <person name="Rash S."/>
            <person name="Rose J.K."/>
            <person name="Sakihama Y."/>
            <person name="Salamov A.A."/>
            <person name="Savidor A."/>
            <person name="Scheuring C.F."/>
            <person name="Smith B.M."/>
            <person name="Sobral B.W."/>
            <person name="Terry A."/>
            <person name="Torto-Alalibo T.A."/>
            <person name="Win J."/>
            <person name="Xu Z."/>
            <person name="Zhang H."/>
            <person name="Grigoriev I.V."/>
            <person name="Rokhsar D.S."/>
            <person name="Boore J.L."/>
        </authorList>
    </citation>
    <scope>NUCLEOTIDE SEQUENCE [LARGE SCALE GENOMIC DNA]</scope>
    <source>
        <strain evidence="15 16">P6497</strain>
    </source>
</reference>
<dbReference type="InterPro" id="IPR011011">
    <property type="entry name" value="Znf_FYVE_PHD"/>
</dbReference>
<evidence type="ECO:0000256" key="8">
    <source>
        <dbReference type="ARBA" id="ARBA00023175"/>
    </source>
</evidence>
<evidence type="ECO:0000256" key="1">
    <source>
        <dbReference type="ARBA" id="ARBA00010899"/>
    </source>
</evidence>
<protein>
    <recommendedName>
        <fullName evidence="17">Kinesin-like protein</fullName>
    </recommendedName>
</protein>
<comment type="similarity">
    <text evidence="1">Belongs to the TRAFAC class myosin-kinesin ATPase superfamily. Kinesin family. KIN-14 subfamily.</text>
</comment>
<dbReference type="PROSITE" id="PS00411">
    <property type="entry name" value="KINESIN_MOTOR_1"/>
    <property type="match status" value="1"/>
</dbReference>
<gene>
    <name evidence="15" type="ORF">PHYSODRAFT_346145</name>
</gene>
<evidence type="ECO:0000313" key="16">
    <source>
        <dbReference type="Proteomes" id="UP000002640"/>
    </source>
</evidence>
<dbReference type="SMART" id="SM00064">
    <property type="entry name" value="FYVE"/>
    <property type="match status" value="1"/>
</dbReference>
<evidence type="ECO:0000259" key="13">
    <source>
        <dbReference type="PROSITE" id="PS50067"/>
    </source>
</evidence>
<evidence type="ECO:0000256" key="3">
    <source>
        <dbReference type="ARBA" id="ARBA00022723"/>
    </source>
</evidence>
<dbReference type="GO" id="GO:0008270">
    <property type="term" value="F:zinc ion binding"/>
    <property type="evidence" value="ECO:0007669"/>
    <property type="project" value="UniProtKB-KW"/>
</dbReference>